<evidence type="ECO:0000313" key="3">
    <source>
        <dbReference type="Proteomes" id="UP001165378"/>
    </source>
</evidence>
<evidence type="ECO:0000259" key="1">
    <source>
        <dbReference type="Pfam" id="PF13360"/>
    </source>
</evidence>
<dbReference type="Proteomes" id="UP001165378">
    <property type="component" value="Unassembled WGS sequence"/>
</dbReference>
<name>A0AA41TZC2_9ACTN</name>
<dbReference type="InterPro" id="IPR002372">
    <property type="entry name" value="PQQ_rpt_dom"/>
</dbReference>
<dbReference type="SMART" id="SM00564">
    <property type="entry name" value="PQQ"/>
    <property type="match status" value="6"/>
</dbReference>
<feature type="domain" description="Pyrrolo-quinoline quinone repeat" evidence="1">
    <location>
        <begin position="35"/>
        <end position="114"/>
    </location>
</feature>
<dbReference type="EMBL" id="JAKFHA010000003">
    <property type="protein sequence ID" value="MCF2527130.1"/>
    <property type="molecule type" value="Genomic_DNA"/>
</dbReference>
<feature type="domain" description="Pyrrolo-quinoline quinone repeat" evidence="1">
    <location>
        <begin position="121"/>
        <end position="226"/>
    </location>
</feature>
<protein>
    <submittedName>
        <fullName evidence="2">PQQ-binding-like beta-propeller repeat protein</fullName>
    </submittedName>
</protein>
<reference evidence="2" key="1">
    <citation type="submission" date="2022-01" db="EMBL/GenBank/DDBJ databases">
        <title>Genome-Based Taxonomic Classification of the Phylum Actinobacteria.</title>
        <authorList>
            <person name="Gao Y."/>
        </authorList>
    </citation>
    <scope>NUCLEOTIDE SEQUENCE</scope>
    <source>
        <strain evidence="2">KLBMP 8922</strain>
    </source>
</reference>
<comment type="caution">
    <text evidence="2">The sequence shown here is derived from an EMBL/GenBank/DDBJ whole genome shotgun (WGS) entry which is preliminary data.</text>
</comment>
<evidence type="ECO:0000313" key="2">
    <source>
        <dbReference type="EMBL" id="MCF2527130.1"/>
    </source>
</evidence>
<proteinExistence type="predicted"/>
<keyword evidence="3" id="KW-1185">Reference proteome</keyword>
<dbReference type="AlphaFoldDB" id="A0AA41TZC2"/>
<dbReference type="Gene3D" id="2.40.10.480">
    <property type="match status" value="2"/>
</dbReference>
<organism evidence="2 3">
    <name type="scientific">Yinghuangia soli</name>
    <dbReference type="NCBI Taxonomy" id="2908204"/>
    <lineage>
        <taxon>Bacteria</taxon>
        <taxon>Bacillati</taxon>
        <taxon>Actinomycetota</taxon>
        <taxon>Actinomycetes</taxon>
        <taxon>Kitasatosporales</taxon>
        <taxon>Streptomycetaceae</taxon>
        <taxon>Yinghuangia</taxon>
    </lineage>
</organism>
<dbReference type="InterPro" id="IPR011047">
    <property type="entry name" value="Quinoprotein_ADH-like_sf"/>
</dbReference>
<dbReference type="Gene3D" id="2.130.10.10">
    <property type="entry name" value="YVTN repeat-like/Quinoprotein amine dehydrogenase"/>
    <property type="match status" value="1"/>
</dbReference>
<dbReference type="InterPro" id="IPR018391">
    <property type="entry name" value="PQQ_b-propeller_rpt"/>
</dbReference>
<gene>
    <name evidence="2" type="ORF">LZ495_07855</name>
</gene>
<accession>A0AA41TZC2</accession>
<dbReference type="PANTHER" id="PTHR34512">
    <property type="entry name" value="CELL SURFACE PROTEIN"/>
    <property type="match status" value="1"/>
</dbReference>
<dbReference type="SUPFAM" id="SSF50998">
    <property type="entry name" value="Quinoprotein alcohol dehydrogenase-like"/>
    <property type="match status" value="1"/>
</dbReference>
<dbReference type="RefSeq" id="WP_235051275.1">
    <property type="nucleotide sequence ID" value="NZ_JAKFHA010000003.1"/>
</dbReference>
<dbReference type="InterPro" id="IPR015943">
    <property type="entry name" value="WD40/YVTN_repeat-like_dom_sf"/>
</dbReference>
<sequence>MDYDDSNLARTGACSGPGLTAEPSRLVRLRTPGGGAPSRPAVMNGVVYVGDATGAVCAFDRDSGSRLWHRDHSAAVHPYAAPAAVAVGSGRVVVDAGGRITAHDAHQGELLWEIEGFHVRPTIADDMLLVLEGLDSLHAVDLASGARRWSSGPRFDGAGYGFLQTRPTVAGGRVFVVEGFEGNHVHGGLHAFAADTGRLLWGVESDTTACPDDPACVEDDLMVAPFHPVYAYGLVWTLRSRDHAEEAATFEFVGADPADGSPRHRVADSSWPDLEADEYPAGAPVFTPGAIIRTSSRRIEAVALDTGIVRWTRSFAAEIVGTPLWAGGTLHTATADGALHAVDAETGSLSWSLTLDAATSWTPDCGEYDEPETPFVLSDGALYVCTDNEVLVLR</sequence>
<dbReference type="PANTHER" id="PTHR34512:SF30">
    <property type="entry name" value="OUTER MEMBRANE PROTEIN ASSEMBLY FACTOR BAMB"/>
    <property type="match status" value="1"/>
</dbReference>
<feature type="domain" description="Pyrrolo-quinoline quinone repeat" evidence="1">
    <location>
        <begin position="280"/>
        <end position="357"/>
    </location>
</feature>
<dbReference type="Pfam" id="PF13360">
    <property type="entry name" value="PQQ_2"/>
    <property type="match status" value="3"/>
</dbReference>